<dbReference type="OrthoDB" id="3786737at2759"/>
<dbReference type="Proteomes" id="UP000076837">
    <property type="component" value="Unassembled WGS sequence"/>
</dbReference>
<dbReference type="EMBL" id="JYNV01000125">
    <property type="protein sequence ID" value="KZM25518.1"/>
    <property type="molecule type" value="Genomic_DNA"/>
</dbReference>
<gene>
    <name evidence="1" type="ORF">ST47_g3345</name>
</gene>
<proteinExistence type="predicted"/>
<reference evidence="1 2" key="1">
    <citation type="journal article" date="2016" name="Sci. Rep.">
        <title>Draft genome sequencing and secretome analysis of fungal phytopathogen Ascochyta rabiei provides insight into the necrotrophic effector repertoire.</title>
        <authorList>
            <person name="Verma S."/>
            <person name="Gazara R.K."/>
            <person name="Nizam S."/>
            <person name="Parween S."/>
            <person name="Chattopadhyay D."/>
            <person name="Verma P.K."/>
        </authorList>
    </citation>
    <scope>NUCLEOTIDE SEQUENCE [LARGE SCALE GENOMIC DNA]</scope>
    <source>
        <strain evidence="1 2">ArDII</strain>
    </source>
</reference>
<dbReference type="Gene3D" id="1.10.720.30">
    <property type="entry name" value="SAP domain"/>
    <property type="match status" value="1"/>
</dbReference>
<comment type="caution">
    <text evidence="1">The sequence shown here is derived from an EMBL/GenBank/DDBJ whole genome shotgun (WGS) entry which is preliminary data.</text>
</comment>
<evidence type="ECO:0000313" key="1">
    <source>
        <dbReference type="EMBL" id="KZM25518.1"/>
    </source>
</evidence>
<name>A0A163HXC8_DIDRA</name>
<accession>A0A163HXC8</accession>
<dbReference type="InterPro" id="IPR036361">
    <property type="entry name" value="SAP_dom_sf"/>
</dbReference>
<keyword evidence="2" id="KW-1185">Reference proteome</keyword>
<evidence type="ECO:0000313" key="2">
    <source>
        <dbReference type="Proteomes" id="UP000076837"/>
    </source>
</evidence>
<dbReference type="AlphaFoldDB" id="A0A163HXC8"/>
<protein>
    <submittedName>
        <fullName evidence="1">Uncharacterized protein</fullName>
    </submittedName>
</protein>
<sequence>MAPLPHSQNFHPKAADRHRTLNEHFTDTTRVPACDHCTYFKRFVYRSLHEPTDSNQILIRQHNLARGPRSLHSIAVEEERIESREHQNYMDWSRSRHTVAAAAANEGAETAVEGMDLYAEESDIATSWVEGSTKEELLAWLERNGNERDDMETLQHGSVFDLREYMMHRRSNETASMVNVQQSIATAQLPSSSPPLLVKTPEPRATLLRQRIKAHTSVKPPQAALREPEELTRWYNALKVPLLKDELHQRGIKPVPSKKSNIVALLVEDDTKGS</sequence>
<organism evidence="1 2">
    <name type="scientific">Didymella rabiei</name>
    <name type="common">Chickpea ascochyta blight fungus</name>
    <name type="synonym">Mycosphaerella rabiei</name>
    <dbReference type="NCBI Taxonomy" id="5454"/>
    <lineage>
        <taxon>Eukaryota</taxon>
        <taxon>Fungi</taxon>
        <taxon>Dikarya</taxon>
        <taxon>Ascomycota</taxon>
        <taxon>Pezizomycotina</taxon>
        <taxon>Dothideomycetes</taxon>
        <taxon>Pleosporomycetidae</taxon>
        <taxon>Pleosporales</taxon>
        <taxon>Pleosporineae</taxon>
        <taxon>Didymellaceae</taxon>
        <taxon>Ascochyta</taxon>
    </lineage>
</organism>